<protein>
    <submittedName>
        <fullName evidence="1">Uncharacterized protein</fullName>
    </submittedName>
</protein>
<keyword evidence="2" id="KW-1185">Reference proteome</keyword>
<dbReference type="PANTHER" id="PTHR24148">
    <property type="entry name" value="ANKYRIN REPEAT DOMAIN-CONTAINING PROTEIN 39 HOMOLOG-RELATED"/>
    <property type="match status" value="1"/>
</dbReference>
<evidence type="ECO:0000313" key="1">
    <source>
        <dbReference type="EMBL" id="KAF4613395.1"/>
    </source>
</evidence>
<reference evidence="1 2" key="1">
    <citation type="submission" date="2020-03" db="EMBL/GenBank/DDBJ databases">
        <title>Draft Genome Sequence of Cudoniella acicularis.</title>
        <authorList>
            <person name="Buettner E."/>
            <person name="Kellner H."/>
        </authorList>
    </citation>
    <scope>NUCLEOTIDE SEQUENCE [LARGE SCALE GENOMIC DNA]</scope>
    <source>
        <strain evidence="1 2">DSM 108380</strain>
    </source>
</reference>
<dbReference type="Proteomes" id="UP000566819">
    <property type="component" value="Unassembled WGS sequence"/>
</dbReference>
<accession>A0A8H4VMD2</accession>
<comment type="caution">
    <text evidence="1">The sequence shown here is derived from an EMBL/GenBank/DDBJ whole genome shotgun (WGS) entry which is preliminary data.</text>
</comment>
<gene>
    <name evidence="1" type="ORF">G7Y89_g15494</name>
</gene>
<dbReference type="EMBL" id="JAAMPI010002450">
    <property type="protein sequence ID" value="KAF4613395.1"/>
    <property type="molecule type" value="Genomic_DNA"/>
</dbReference>
<dbReference type="OrthoDB" id="2157530at2759"/>
<organism evidence="1 2">
    <name type="scientific">Cudoniella acicularis</name>
    <dbReference type="NCBI Taxonomy" id="354080"/>
    <lineage>
        <taxon>Eukaryota</taxon>
        <taxon>Fungi</taxon>
        <taxon>Dikarya</taxon>
        <taxon>Ascomycota</taxon>
        <taxon>Pezizomycotina</taxon>
        <taxon>Leotiomycetes</taxon>
        <taxon>Helotiales</taxon>
        <taxon>Tricladiaceae</taxon>
        <taxon>Cudoniella</taxon>
    </lineage>
</organism>
<name>A0A8H4VMD2_9HELO</name>
<sequence length="198" mass="22362">MTADYSDFDFGGFPNLETITIIREFLSYGVKLPLGDVLASLRRARATDLRDMIYGLLGLMPNNSIRPDYSKATPQDVYLSLVEYRIMEEKSLDIITLRRKSSSTMELPSWVPDWTESWENIEESSPDMDDIDLPTSPLVMKYGSGELLRSFIEFNKPEILRNPEGTTLKLKAWSVHNSTPPVAIIQKSPSTLTARGVP</sequence>
<dbReference type="PANTHER" id="PTHR24148:SF64">
    <property type="entry name" value="HETEROKARYON INCOMPATIBILITY DOMAIN-CONTAINING PROTEIN"/>
    <property type="match status" value="1"/>
</dbReference>
<dbReference type="AlphaFoldDB" id="A0A8H4VMD2"/>
<dbReference type="InterPro" id="IPR052895">
    <property type="entry name" value="HetReg/Transcr_Mod"/>
</dbReference>
<proteinExistence type="predicted"/>
<evidence type="ECO:0000313" key="2">
    <source>
        <dbReference type="Proteomes" id="UP000566819"/>
    </source>
</evidence>